<feature type="region of interest" description="Disordered" evidence="1">
    <location>
        <begin position="1"/>
        <end position="27"/>
    </location>
</feature>
<evidence type="ECO:0000313" key="4">
    <source>
        <dbReference type="Proteomes" id="UP001630127"/>
    </source>
</evidence>
<dbReference type="InterPro" id="IPR004827">
    <property type="entry name" value="bZIP"/>
</dbReference>
<reference evidence="3 4" key="1">
    <citation type="submission" date="2024-11" db="EMBL/GenBank/DDBJ databases">
        <title>A near-complete genome assembly of Cinchona calisaya.</title>
        <authorList>
            <person name="Lian D.C."/>
            <person name="Zhao X.W."/>
            <person name="Wei L."/>
        </authorList>
    </citation>
    <scope>NUCLEOTIDE SEQUENCE [LARGE SCALE GENOMIC DNA]</scope>
    <source>
        <tissue evidence="3">Nenye</tissue>
    </source>
</reference>
<sequence length="323" mass="35907">MEPVSPHEGGGGGGGGDGSKIGKFTDAGDLDDLQLDLNELDKVMSAFPQEEPTNFNIQPNHSHINNTHHLTSRQKMILDDFDEFEAKMLPPARDKNNNNVATANHSVTNSTRTTYDLAREIEESRVMIEEMADDDHDHQGSSSSTFVLGNSNDSTENLNIDIAFDDDDVCFSDISGGSGIDPFFDQAYSYGLEGDFFQGLPSMTFYGGPSPSVRYFICSQNSNGGGSGKVSDTHRKKRRYKGVVETEEEIARRVERTKIKNREAAARAHQRKQAHEAHLQTLLLKLRKKNGFLKNMVMFLQGHKRADIHPQPQPLRRTISGPI</sequence>
<protein>
    <recommendedName>
        <fullName evidence="2">BZIP domain-containing protein</fullName>
    </recommendedName>
</protein>
<feature type="compositionally biased region" description="Gly residues" evidence="1">
    <location>
        <begin position="8"/>
        <end position="19"/>
    </location>
</feature>
<dbReference type="Pfam" id="PF07716">
    <property type="entry name" value="bZIP_2"/>
    <property type="match status" value="1"/>
</dbReference>
<gene>
    <name evidence="3" type="ORF">ACH5RR_017396</name>
</gene>
<organism evidence="3 4">
    <name type="scientific">Cinchona calisaya</name>
    <dbReference type="NCBI Taxonomy" id="153742"/>
    <lineage>
        <taxon>Eukaryota</taxon>
        <taxon>Viridiplantae</taxon>
        <taxon>Streptophyta</taxon>
        <taxon>Embryophyta</taxon>
        <taxon>Tracheophyta</taxon>
        <taxon>Spermatophyta</taxon>
        <taxon>Magnoliopsida</taxon>
        <taxon>eudicotyledons</taxon>
        <taxon>Gunneridae</taxon>
        <taxon>Pentapetalae</taxon>
        <taxon>asterids</taxon>
        <taxon>lamiids</taxon>
        <taxon>Gentianales</taxon>
        <taxon>Rubiaceae</taxon>
        <taxon>Cinchonoideae</taxon>
        <taxon>Cinchoneae</taxon>
        <taxon>Cinchona</taxon>
    </lineage>
</organism>
<comment type="caution">
    <text evidence="3">The sequence shown here is derived from an EMBL/GenBank/DDBJ whole genome shotgun (WGS) entry which is preliminary data.</text>
</comment>
<name>A0ABD2ZLD9_9GENT</name>
<proteinExistence type="predicted"/>
<feature type="domain" description="BZIP" evidence="2">
    <location>
        <begin position="257"/>
        <end position="297"/>
    </location>
</feature>
<dbReference type="SUPFAM" id="SSF57959">
    <property type="entry name" value="Leucine zipper domain"/>
    <property type="match status" value="1"/>
</dbReference>
<accession>A0ABD2ZLD9</accession>
<dbReference type="InterPro" id="IPR046347">
    <property type="entry name" value="bZIP_sf"/>
</dbReference>
<evidence type="ECO:0000313" key="3">
    <source>
        <dbReference type="EMBL" id="KAL3519247.1"/>
    </source>
</evidence>
<dbReference type="AlphaFoldDB" id="A0ABD2ZLD9"/>
<keyword evidence="4" id="KW-1185">Reference proteome</keyword>
<evidence type="ECO:0000259" key="2">
    <source>
        <dbReference type="Pfam" id="PF07716"/>
    </source>
</evidence>
<dbReference type="EMBL" id="JBJUIK010000008">
    <property type="protein sequence ID" value="KAL3519247.1"/>
    <property type="molecule type" value="Genomic_DNA"/>
</dbReference>
<dbReference type="Proteomes" id="UP001630127">
    <property type="component" value="Unassembled WGS sequence"/>
</dbReference>
<evidence type="ECO:0000256" key="1">
    <source>
        <dbReference type="SAM" id="MobiDB-lite"/>
    </source>
</evidence>